<comment type="caution">
    <text evidence="1">The sequence shown here is derived from an EMBL/GenBank/DDBJ whole genome shotgun (WGS) entry which is preliminary data.</text>
</comment>
<evidence type="ECO:0000313" key="1">
    <source>
        <dbReference type="EMBL" id="RPF21910.1"/>
    </source>
</evidence>
<accession>A0A3N4YTJ3</accession>
<reference evidence="1 2" key="1">
    <citation type="submission" date="2018-11" db="EMBL/GenBank/DDBJ databases">
        <title>Sequencing the genomes of 1000 actinobacteria strains.</title>
        <authorList>
            <person name="Klenk H.-P."/>
        </authorList>
    </citation>
    <scope>NUCLEOTIDE SEQUENCE [LARGE SCALE GENOMIC DNA]</scope>
    <source>
        <strain evidence="1 2">DSM 15700</strain>
    </source>
</reference>
<dbReference type="Proteomes" id="UP000280501">
    <property type="component" value="Unassembled WGS sequence"/>
</dbReference>
<sequence length="145" mass="15733">MRSPATYRDRALAADVSADELHELARCPYPFVWHALAERADVTPEVLAMIVHRSDSVWNDNALLAGIAASPQADRQVLLAVLDRVLRLLADGERPYAAGLALAGRAELTDDDASRLLAAPGGSRRFRTGARMRLMARTATRQTAG</sequence>
<name>A0A3N4YTJ3_9MICO</name>
<protein>
    <submittedName>
        <fullName evidence="1">Uncharacterized protein</fullName>
    </submittedName>
</protein>
<keyword evidence="2" id="KW-1185">Reference proteome</keyword>
<gene>
    <name evidence="1" type="ORF">EDD34_2547</name>
</gene>
<evidence type="ECO:0000313" key="2">
    <source>
        <dbReference type="Proteomes" id="UP000280501"/>
    </source>
</evidence>
<organism evidence="1 2">
    <name type="scientific">Myceligenerans xiligouense</name>
    <dbReference type="NCBI Taxonomy" id="253184"/>
    <lineage>
        <taxon>Bacteria</taxon>
        <taxon>Bacillati</taxon>
        <taxon>Actinomycetota</taxon>
        <taxon>Actinomycetes</taxon>
        <taxon>Micrococcales</taxon>
        <taxon>Promicromonosporaceae</taxon>
        <taxon>Myceligenerans</taxon>
    </lineage>
</organism>
<dbReference type="AlphaFoldDB" id="A0A3N4YTJ3"/>
<proteinExistence type="predicted"/>
<dbReference type="EMBL" id="RKQZ01000001">
    <property type="protein sequence ID" value="RPF21910.1"/>
    <property type="molecule type" value="Genomic_DNA"/>
</dbReference>